<evidence type="ECO:0008006" key="5">
    <source>
        <dbReference type="Google" id="ProtNLM"/>
    </source>
</evidence>
<keyword evidence="2" id="KW-0472">Membrane</keyword>
<keyword evidence="4" id="KW-1185">Reference proteome</keyword>
<proteinExistence type="predicted"/>
<reference evidence="3" key="3">
    <citation type="submission" date="2025-08" db="UniProtKB">
        <authorList>
            <consortium name="Ensembl"/>
        </authorList>
    </citation>
    <scope>IDENTIFICATION</scope>
</reference>
<dbReference type="InParanoid" id="H2Y093"/>
<accession>H2Y093</accession>
<keyword evidence="2" id="KW-0812">Transmembrane</keyword>
<organism evidence="3 4">
    <name type="scientific">Ciona intestinalis</name>
    <name type="common">Transparent sea squirt</name>
    <name type="synonym">Ascidia intestinalis</name>
    <dbReference type="NCBI Taxonomy" id="7719"/>
    <lineage>
        <taxon>Eukaryota</taxon>
        <taxon>Metazoa</taxon>
        <taxon>Chordata</taxon>
        <taxon>Tunicata</taxon>
        <taxon>Ascidiacea</taxon>
        <taxon>Phlebobranchia</taxon>
        <taxon>Cionidae</taxon>
        <taxon>Ciona</taxon>
    </lineage>
</organism>
<evidence type="ECO:0000256" key="2">
    <source>
        <dbReference type="SAM" id="Phobius"/>
    </source>
</evidence>
<evidence type="ECO:0000256" key="1">
    <source>
        <dbReference type="SAM" id="MobiDB-lite"/>
    </source>
</evidence>
<dbReference type="EMBL" id="EAAA01000386">
    <property type="status" value="NOT_ANNOTATED_CDS"/>
    <property type="molecule type" value="Genomic_DNA"/>
</dbReference>
<dbReference type="GO" id="GO:0070782">
    <property type="term" value="P:phosphatidylserine exposure on apoptotic cell surface"/>
    <property type="evidence" value="ECO:0000318"/>
    <property type="project" value="GO_Central"/>
</dbReference>
<feature type="transmembrane region" description="Helical" evidence="2">
    <location>
        <begin position="6"/>
        <end position="22"/>
    </location>
</feature>
<dbReference type="GeneTree" id="ENSGT00660000097323"/>
<dbReference type="AlphaFoldDB" id="H2Y093"/>
<dbReference type="GO" id="GO:0043652">
    <property type="term" value="P:engulfment of apoptotic cell"/>
    <property type="evidence" value="ECO:0000318"/>
    <property type="project" value="GO_Central"/>
</dbReference>
<reference evidence="3" key="4">
    <citation type="submission" date="2025-09" db="UniProtKB">
        <authorList>
            <consortium name="Ensembl"/>
        </authorList>
    </citation>
    <scope>IDENTIFICATION</scope>
</reference>
<evidence type="ECO:0000313" key="4">
    <source>
        <dbReference type="Proteomes" id="UP000008144"/>
    </source>
</evidence>
<feature type="compositionally biased region" description="Low complexity" evidence="1">
    <location>
        <begin position="208"/>
        <end position="223"/>
    </location>
</feature>
<name>H2Y093_CIOIN</name>
<feature type="region of interest" description="Disordered" evidence="1">
    <location>
        <begin position="208"/>
        <end position="234"/>
    </location>
</feature>
<dbReference type="GO" id="GO:0005886">
    <property type="term" value="C:plasma membrane"/>
    <property type="evidence" value="ECO:0000318"/>
    <property type="project" value="GO_Central"/>
</dbReference>
<dbReference type="OMA" id="SAACSCY"/>
<evidence type="ECO:0000313" key="3">
    <source>
        <dbReference type="Ensembl" id="ENSCINP00000035327.1"/>
    </source>
</evidence>
<reference evidence="4" key="1">
    <citation type="journal article" date="2002" name="Science">
        <title>The draft genome of Ciona intestinalis: insights into chordate and vertebrate origins.</title>
        <authorList>
            <person name="Dehal P."/>
            <person name="Satou Y."/>
            <person name="Campbell R.K."/>
            <person name="Chapman J."/>
            <person name="Degnan B."/>
            <person name="De Tomaso A."/>
            <person name="Davidson B."/>
            <person name="Di Gregorio A."/>
            <person name="Gelpke M."/>
            <person name="Goodstein D.M."/>
            <person name="Harafuji N."/>
            <person name="Hastings K.E."/>
            <person name="Ho I."/>
            <person name="Hotta K."/>
            <person name="Huang W."/>
            <person name="Kawashima T."/>
            <person name="Lemaire P."/>
            <person name="Martinez D."/>
            <person name="Meinertzhagen I.A."/>
            <person name="Necula S."/>
            <person name="Nonaka M."/>
            <person name="Putnam N."/>
            <person name="Rash S."/>
            <person name="Saiga H."/>
            <person name="Satake M."/>
            <person name="Terry A."/>
            <person name="Yamada L."/>
            <person name="Wang H.G."/>
            <person name="Awazu S."/>
            <person name="Azumi K."/>
            <person name="Boore J."/>
            <person name="Branno M."/>
            <person name="Chin-Bow S."/>
            <person name="DeSantis R."/>
            <person name="Doyle S."/>
            <person name="Francino P."/>
            <person name="Keys D.N."/>
            <person name="Haga S."/>
            <person name="Hayashi H."/>
            <person name="Hino K."/>
            <person name="Imai K.S."/>
            <person name="Inaba K."/>
            <person name="Kano S."/>
            <person name="Kobayashi K."/>
            <person name="Kobayashi M."/>
            <person name="Lee B.I."/>
            <person name="Makabe K.W."/>
            <person name="Manohar C."/>
            <person name="Matassi G."/>
            <person name="Medina M."/>
            <person name="Mochizuki Y."/>
            <person name="Mount S."/>
            <person name="Morishita T."/>
            <person name="Miura S."/>
            <person name="Nakayama A."/>
            <person name="Nishizaka S."/>
            <person name="Nomoto H."/>
            <person name="Ohta F."/>
            <person name="Oishi K."/>
            <person name="Rigoutsos I."/>
            <person name="Sano M."/>
            <person name="Sasaki A."/>
            <person name="Sasakura Y."/>
            <person name="Shoguchi E."/>
            <person name="Shin-i T."/>
            <person name="Spagnuolo A."/>
            <person name="Stainier D."/>
            <person name="Suzuki M.M."/>
            <person name="Tassy O."/>
            <person name="Takatori N."/>
            <person name="Tokuoka M."/>
            <person name="Yagi K."/>
            <person name="Yoshizaki F."/>
            <person name="Wada S."/>
            <person name="Zhang C."/>
            <person name="Hyatt P.D."/>
            <person name="Larimer F."/>
            <person name="Detter C."/>
            <person name="Doggett N."/>
            <person name="Glavina T."/>
            <person name="Hawkins T."/>
            <person name="Richardson P."/>
            <person name="Lucas S."/>
            <person name="Kohara Y."/>
            <person name="Levine M."/>
            <person name="Satoh N."/>
            <person name="Rokhsar D.S."/>
        </authorList>
    </citation>
    <scope>NUCLEOTIDE SEQUENCE [LARGE SCALE GENOMIC DNA]</scope>
</reference>
<feature type="compositionally biased region" description="Polar residues" evidence="1">
    <location>
        <begin position="344"/>
        <end position="359"/>
    </location>
</feature>
<dbReference type="GO" id="GO:1902742">
    <property type="term" value="P:apoptotic process involved in development"/>
    <property type="evidence" value="ECO:0000318"/>
    <property type="project" value="GO_Central"/>
</dbReference>
<feature type="region of interest" description="Disordered" evidence="1">
    <location>
        <begin position="323"/>
        <end position="363"/>
    </location>
</feature>
<protein>
    <recommendedName>
        <fullName evidence="5">XK-related protein</fullName>
    </recommendedName>
</protein>
<dbReference type="Ensembl" id="ENSCINT00000033903.1">
    <property type="protein sequence ID" value="ENSCINP00000035327.1"/>
    <property type="gene ID" value="ENSCING00000024342.1"/>
</dbReference>
<keyword evidence="2" id="KW-1133">Transmembrane helix</keyword>
<sequence length="426" mass="47337">MAVYYFLIFLENVAISMVWFYFRHGGGSLLEVLLGSNNSFSAVNVTTATEAPVESIAPNIAIGFVFAVNGLFIVGILFMLVYYMLLHPTNGGPCCNAALVNIGELNTGEATGLTASSMAARSNYNLREKRSTSQFHSWHSTSLTYEEIDSKIKKRPSSDILPQTAFTYGDEQPIEGTKRVSAVIEVNSAACSCYSLRNTALGYQAIKPQSPSSSKLLSSPSISNQPVQKQRVDEVERKRRYFTRLIQQKRELEHQQAILKLNMDRQISLGEHRKLPDHEQMAQSTALCVKPKKIDNIQDFAGTQSTMTPTKKHLHARNRLHSLEESPTHAAPPSFSHGTFPRYSRSSMGLRSHQKSGGLSTMRKENYLKPISENKTIAHTSAGMRDYSASLSNLTVAMSRSKQKVPRAMSFTVKKDEVIESMESSV</sequence>
<reference evidence="3" key="2">
    <citation type="journal article" date="2008" name="Genome Biol.">
        <title>Improved genome assembly and evidence-based global gene model set for the chordate Ciona intestinalis: new insight into intron and operon populations.</title>
        <authorList>
            <person name="Satou Y."/>
            <person name="Mineta K."/>
            <person name="Ogasawara M."/>
            <person name="Sasakura Y."/>
            <person name="Shoguchi E."/>
            <person name="Ueno K."/>
            <person name="Yamada L."/>
            <person name="Matsumoto J."/>
            <person name="Wasserscheid J."/>
            <person name="Dewar K."/>
            <person name="Wiley G.B."/>
            <person name="Macmil S.L."/>
            <person name="Roe B.A."/>
            <person name="Zeller R.W."/>
            <person name="Hastings K.E."/>
            <person name="Lemaire P."/>
            <person name="Lindquist E."/>
            <person name="Endo T."/>
            <person name="Hotta K."/>
            <person name="Inaba K."/>
        </authorList>
    </citation>
    <scope>NUCLEOTIDE SEQUENCE [LARGE SCALE GENOMIC DNA]</scope>
    <source>
        <strain evidence="3">wild type</strain>
    </source>
</reference>
<dbReference type="Proteomes" id="UP000008144">
    <property type="component" value="Chromosome 1"/>
</dbReference>
<feature type="transmembrane region" description="Helical" evidence="2">
    <location>
        <begin position="60"/>
        <end position="85"/>
    </location>
</feature>
<dbReference type="HOGENOM" id="CLU_643965_0_0_1"/>